<dbReference type="GO" id="GO:0008234">
    <property type="term" value="F:cysteine-type peptidase activity"/>
    <property type="evidence" value="ECO:0007669"/>
    <property type="project" value="UniProtKB-KW"/>
</dbReference>
<feature type="chain" id="PRO_5031170439" evidence="5">
    <location>
        <begin position="36"/>
        <end position="169"/>
    </location>
</feature>
<comment type="similarity">
    <text evidence="1">Belongs to the peptidase C40 family.</text>
</comment>
<keyword evidence="8" id="KW-1185">Reference proteome</keyword>
<dbReference type="RefSeq" id="WP_179518465.1">
    <property type="nucleotide sequence ID" value="NZ_JACCAC010000001.1"/>
</dbReference>
<evidence type="ECO:0000256" key="1">
    <source>
        <dbReference type="ARBA" id="ARBA00007074"/>
    </source>
</evidence>
<accession>A0A7Y9UMJ1</accession>
<evidence type="ECO:0000256" key="3">
    <source>
        <dbReference type="ARBA" id="ARBA00022801"/>
    </source>
</evidence>
<dbReference type="PANTHER" id="PTHR47359:SF3">
    <property type="entry name" value="NLP_P60 DOMAIN-CONTAINING PROTEIN-RELATED"/>
    <property type="match status" value="1"/>
</dbReference>
<name>A0A7Y9UMJ1_9ACTN</name>
<dbReference type="Gene3D" id="3.90.1720.10">
    <property type="entry name" value="endopeptidase domain like (from Nostoc punctiforme)"/>
    <property type="match status" value="1"/>
</dbReference>
<keyword evidence="5" id="KW-0732">Signal</keyword>
<evidence type="ECO:0000313" key="7">
    <source>
        <dbReference type="EMBL" id="NYG56157.1"/>
    </source>
</evidence>
<evidence type="ECO:0000256" key="5">
    <source>
        <dbReference type="SAM" id="SignalP"/>
    </source>
</evidence>
<dbReference type="PANTHER" id="PTHR47359">
    <property type="entry name" value="PEPTIDOGLYCAN DL-ENDOPEPTIDASE CWLO"/>
    <property type="match status" value="1"/>
</dbReference>
<gene>
    <name evidence="7" type="ORF">BJ989_002461</name>
</gene>
<keyword evidence="3 7" id="KW-0378">Hydrolase</keyword>
<reference evidence="7 8" key="1">
    <citation type="submission" date="2020-07" db="EMBL/GenBank/DDBJ databases">
        <title>Sequencing the genomes of 1000 actinobacteria strains.</title>
        <authorList>
            <person name="Klenk H.-P."/>
        </authorList>
    </citation>
    <scope>NUCLEOTIDE SEQUENCE [LARGE SCALE GENOMIC DNA]</scope>
    <source>
        <strain evidence="7 8">DSM 24552</strain>
    </source>
</reference>
<keyword evidence="4" id="KW-0788">Thiol protease</keyword>
<feature type="domain" description="NlpC/P60" evidence="6">
    <location>
        <begin position="44"/>
        <end position="169"/>
    </location>
</feature>
<evidence type="ECO:0000256" key="2">
    <source>
        <dbReference type="ARBA" id="ARBA00022670"/>
    </source>
</evidence>
<keyword evidence="2" id="KW-0645">Protease</keyword>
<protein>
    <submittedName>
        <fullName evidence="7">Cell wall-associated NlpC family hydrolase</fullName>
    </submittedName>
</protein>
<evidence type="ECO:0000313" key="8">
    <source>
        <dbReference type="Proteomes" id="UP000544110"/>
    </source>
</evidence>
<dbReference type="InterPro" id="IPR000064">
    <property type="entry name" value="NLP_P60_dom"/>
</dbReference>
<dbReference type="EMBL" id="JACCAC010000001">
    <property type="protein sequence ID" value="NYG56157.1"/>
    <property type="molecule type" value="Genomic_DNA"/>
</dbReference>
<feature type="signal peptide" evidence="5">
    <location>
        <begin position="1"/>
        <end position="35"/>
    </location>
</feature>
<evidence type="ECO:0000256" key="4">
    <source>
        <dbReference type="ARBA" id="ARBA00022807"/>
    </source>
</evidence>
<dbReference type="SUPFAM" id="SSF54001">
    <property type="entry name" value="Cysteine proteinases"/>
    <property type="match status" value="1"/>
</dbReference>
<dbReference type="Proteomes" id="UP000544110">
    <property type="component" value="Unassembled WGS sequence"/>
</dbReference>
<evidence type="ECO:0000259" key="6">
    <source>
        <dbReference type="PROSITE" id="PS51935"/>
    </source>
</evidence>
<dbReference type="GO" id="GO:0006508">
    <property type="term" value="P:proteolysis"/>
    <property type="evidence" value="ECO:0007669"/>
    <property type="project" value="UniProtKB-KW"/>
</dbReference>
<dbReference type="PROSITE" id="PS51935">
    <property type="entry name" value="NLPC_P60"/>
    <property type="match status" value="1"/>
</dbReference>
<proteinExistence type="inferred from homology"/>
<dbReference type="AlphaFoldDB" id="A0A7Y9UMJ1"/>
<sequence>MSTHSHALRRLVAVPATALLALVVSLGLVAVSAPAAEAAGAAGAERRERKVDTAMAITRRQKGDPYGYGAAGPHRFDCSGLIRYAYGRAGFDVPRTSREQARTLGRRIPKRAVRRGDLVFFYDGGGVYHAGVFAGRKHGRAYLVHASKPGTDVKRDRIWTSSWFGRTLR</sequence>
<organism evidence="7 8">
    <name type="scientific">Nocardioides perillae</name>
    <dbReference type="NCBI Taxonomy" id="1119534"/>
    <lineage>
        <taxon>Bacteria</taxon>
        <taxon>Bacillati</taxon>
        <taxon>Actinomycetota</taxon>
        <taxon>Actinomycetes</taxon>
        <taxon>Propionibacteriales</taxon>
        <taxon>Nocardioidaceae</taxon>
        <taxon>Nocardioides</taxon>
    </lineage>
</organism>
<comment type="caution">
    <text evidence="7">The sequence shown here is derived from an EMBL/GenBank/DDBJ whole genome shotgun (WGS) entry which is preliminary data.</text>
</comment>
<dbReference type="InterPro" id="IPR051794">
    <property type="entry name" value="PG_Endopeptidase_C40"/>
</dbReference>
<dbReference type="Pfam" id="PF00877">
    <property type="entry name" value="NLPC_P60"/>
    <property type="match status" value="1"/>
</dbReference>
<dbReference type="InterPro" id="IPR038765">
    <property type="entry name" value="Papain-like_cys_pep_sf"/>
</dbReference>